<organism evidence="1 2">
    <name type="scientific">Pontibacter virosus</name>
    <dbReference type="NCBI Taxonomy" id="1765052"/>
    <lineage>
        <taxon>Bacteria</taxon>
        <taxon>Pseudomonadati</taxon>
        <taxon>Bacteroidota</taxon>
        <taxon>Cytophagia</taxon>
        <taxon>Cytophagales</taxon>
        <taxon>Hymenobacteraceae</taxon>
        <taxon>Pontibacter</taxon>
    </lineage>
</organism>
<proteinExistence type="predicted"/>
<sequence>MEQTASLHYDPVQYPDLQLKPQTITTRLEYNDRNALATVFQTDYAGVYFDRANLKYDGKGLVKEIVHQYYRYVNEYDGQGKLLKQMRFAKRMGDLKEEQSGYYTLRYNSQGELTEAQYFNMQSGQPVAELIWRYTYVAGDPVGLEQLVPGADSYYHVQMTYDTLHLPSTPYAHTYFEPLHPPSAHNQLSYTVLENNPSYPSHTTAYTYNEAGYPVTATTRYTDGRELAMTYTYRCK</sequence>
<dbReference type="Proteomes" id="UP000245466">
    <property type="component" value="Unassembled WGS sequence"/>
</dbReference>
<protein>
    <submittedName>
        <fullName evidence="1">YD repeat-containing protein</fullName>
    </submittedName>
</protein>
<dbReference type="EMBL" id="QEKI01000010">
    <property type="protein sequence ID" value="PVY39704.1"/>
    <property type="molecule type" value="Genomic_DNA"/>
</dbReference>
<evidence type="ECO:0000313" key="2">
    <source>
        <dbReference type="Proteomes" id="UP000245466"/>
    </source>
</evidence>
<accession>A0A2U1ATE6</accession>
<gene>
    <name evidence="1" type="ORF">C8E01_11093</name>
</gene>
<reference evidence="1 2" key="1">
    <citation type="submission" date="2018-04" db="EMBL/GenBank/DDBJ databases">
        <title>Genomic Encyclopedia of Type Strains, Phase IV (KMG-IV): sequencing the most valuable type-strain genomes for metagenomic binning, comparative biology and taxonomic classification.</title>
        <authorList>
            <person name="Goeker M."/>
        </authorList>
    </citation>
    <scope>NUCLEOTIDE SEQUENCE [LARGE SCALE GENOMIC DNA]</scope>
    <source>
        <strain evidence="1 2">DSM 100231</strain>
    </source>
</reference>
<evidence type="ECO:0000313" key="1">
    <source>
        <dbReference type="EMBL" id="PVY39704.1"/>
    </source>
</evidence>
<comment type="caution">
    <text evidence="1">The sequence shown here is derived from an EMBL/GenBank/DDBJ whole genome shotgun (WGS) entry which is preliminary data.</text>
</comment>
<dbReference type="AlphaFoldDB" id="A0A2U1ATE6"/>
<name>A0A2U1ATE6_9BACT</name>
<keyword evidence="2" id="KW-1185">Reference proteome</keyword>